<name>A0A128A1D4_9ARCH</name>
<keyword evidence="1" id="KW-1133">Transmembrane helix</keyword>
<evidence type="ECO:0000313" key="2">
    <source>
        <dbReference type="EMBL" id="CUR51164.1"/>
    </source>
</evidence>
<reference evidence="3" key="1">
    <citation type="submission" date="2015-10" db="EMBL/GenBank/DDBJ databases">
        <authorList>
            <person name="Lehtovirta-Morley L.E."/>
            <person name="Vieille C."/>
        </authorList>
    </citation>
    <scope>NUCLEOTIDE SEQUENCE [LARGE SCALE GENOMIC DNA]</scope>
</reference>
<dbReference type="EMBL" id="LN890280">
    <property type="protein sequence ID" value="CUR51164.1"/>
    <property type="molecule type" value="Genomic_DNA"/>
</dbReference>
<organism evidence="2 3">
    <name type="scientific">Nitrosotalea devaniterrae</name>
    <dbReference type="NCBI Taxonomy" id="1078905"/>
    <lineage>
        <taxon>Archaea</taxon>
        <taxon>Nitrososphaerota</taxon>
        <taxon>Nitrososphaeria</taxon>
        <taxon>Nitrosotaleales</taxon>
        <taxon>Nitrosotaleaceae</taxon>
        <taxon>Nitrosotalea</taxon>
    </lineage>
</organism>
<gene>
    <name evidence="2" type="ORF">NDEV_0399</name>
</gene>
<protein>
    <submittedName>
        <fullName evidence="2">Uncharacterized protein</fullName>
    </submittedName>
</protein>
<evidence type="ECO:0000256" key="1">
    <source>
        <dbReference type="SAM" id="Phobius"/>
    </source>
</evidence>
<keyword evidence="1" id="KW-0812">Transmembrane</keyword>
<keyword evidence="1" id="KW-0472">Membrane</keyword>
<dbReference type="KEGG" id="ndv:NDEV_0399"/>
<evidence type="ECO:0000313" key="3">
    <source>
        <dbReference type="Proteomes" id="UP000196239"/>
    </source>
</evidence>
<dbReference type="AlphaFoldDB" id="A0A128A1D4"/>
<dbReference type="Proteomes" id="UP000196239">
    <property type="component" value="Chromosome 1"/>
</dbReference>
<feature type="transmembrane region" description="Helical" evidence="1">
    <location>
        <begin position="172"/>
        <end position="191"/>
    </location>
</feature>
<keyword evidence="3" id="KW-1185">Reference proteome</keyword>
<accession>A0A128A1D4</accession>
<sequence>MKKIEIILSMCYCFLIFFTFHYASAELPLHNVSLEGIFGILNWQPDALNSDSEVIGNYEVIITTEPIIPAMDQVTHIQFKVFNYNQGTYGDKSNYAEIGVNHFTMGVRIYHNDVLVHEFLPQYHDGSSWNTNYTFTQSGNHVLKIDLYNVDKDHNVVTYIFNVPVSTKFGPIFQYILVAAGAAVAIILIWMKFAMKKKKT</sequence>
<proteinExistence type="predicted"/>